<keyword evidence="4" id="KW-1185">Reference proteome</keyword>
<feature type="domain" description="Nephrocystin 3-like N-terminal" evidence="2">
    <location>
        <begin position="35"/>
        <end position="98"/>
    </location>
</feature>
<evidence type="ECO:0000313" key="4">
    <source>
        <dbReference type="Proteomes" id="UP000307440"/>
    </source>
</evidence>
<dbReference type="Proteomes" id="UP000307440">
    <property type="component" value="Unassembled WGS sequence"/>
</dbReference>
<dbReference type="OrthoDB" id="5967843at2759"/>
<name>A0A5C3KUL7_COPMA</name>
<evidence type="ECO:0000313" key="3">
    <source>
        <dbReference type="EMBL" id="TFK24124.1"/>
    </source>
</evidence>
<reference evidence="3 4" key="1">
    <citation type="journal article" date="2019" name="Nat. Ecol. Evol.">
        <title>Megaphylogeny resolves global patterns of mushroom evolution.</title>
        <authorList>
            <person name="Varga T."/>
            <person name="Krizsan K."/>
            <person name="Foldi C."/>
            <person name="Dima B."/>
            <person name="Sanchez-Garcia M."/>
            <person name="Sanchez-Ramirez S."/>
            <person name="Szollosi G.J."/>
            <person name="Szarkandi J.G."/>
            <person name="Papp V."/>
            <person name="Albert L."/>
            <person name="Andreopoulos W."/>
            <person name="Angelini C."/>
            <person name="Antonin V."/>
            <person name="Barry K.W."/>
            <person name="Bougher N.L."/>
            <person name="Buchanan P."/>
            <person name="Buyck B."/>
            <person name="Bense V."/>
            <person name="Catcheside P."/>
            <person name="Chovatia M."/>
            <person name="Cooper J."/>
            <person name="Damon W."/>
            <person name="Desjardin D."/>
            <person name="Finy P."/>
            <person name="Geml J."/>
            <person name="Haridas S."/>
            <person name="Hughes K."/>
            <person name="Justo A."/>
            <person name="Karasinski D."/>
            <person name="Kautmanova I."/>
            <person name="Kiss B."/>
            <person name="Kocsube S."/>
            <person name="Kotiranta H."/>
            <person name="LaButti K.M."/>
            <person name="Lechner B.E."/>
            <person name="Liimatainen K."/>
            <person name="Lipzen A."/>
            <person name="Lukacs Z."/>
            <person name="Mihaltcheva S."/>
            <person name="Morgado L.N."/>
            <person name="Niskanen T."/>
            <person name="Noordeloos M.E."/>
            <person name="Ohm R.A."/>
            <person name="Ortiz-Santana B."/>
            <person name="Ovrebo C."/>
            <person name="Racz N."/>
            <person name="Riley R."/>
            <person name="Savchenko A."/>
            <person name="Shiryaev A."/>
            <person name="Soop K."/>
            <person name="Spirin V."/>
            <person name="Szebenyi C."/>
            <person name="Tomsovsky M."/>
            <person name="Tulloss R.E."/>
            <person name="Uehling J."/>
            <person name="Grigoriev I.V."/>
            <person name="Vagvolgyi C."/>
            <person name="Papp T."/>
            <person name="Martin F.M."/>
            <person name="Miettinen O."/>
            <person name="Hibbett D.S."/>
            <person name="Nagy L.G."/>
        </authorList>
    </citation>
    <scope>NUCLEOTIDE SEQUENCE [LARGE SCALE GENOMIC DNA]</scope>
    <source>
        <strain evidence="3 4">CBS 121175</strain>
    </source>
</reference>
<dbReference type="EMBL" id="ML210206">
    <property type="protein sequence ID" value="TFK24124.1"/>
    <property type="molecule type" value="Genomic_DNA"/>
</dbReference>
<accession>A0A5C3KUL7</accession>
<dbReference type="InterPro" id="IPR056884">
    <property type="entry name" value="NPHP3-like_N"/>
</dbReference>
<dbReference type="AlphaFoldDB" id="A0A5C3KUL7"/>
<evidence type="ECO:0000259" key="2">
    <source>
        <dbReference type="Pfam" id="PF24883"/>
    </source>
</evidence>
<organism evidence="3 4">
    <name type="scientific">Coprinopsis marcescibilis</name>
    <name type="common">Agaric fungus</name>
    <name type="synonym">Psathyrella marcescibilis</name>
    <dbReference type="NCBI Taxonomy" id="230819"/>
    <lineage>
        <taxon>Eukaryota</taxon>
        <taxon>Fungi</taxon>
        <taxon>Dikarya</taxon>
        <taxon>Basidiomycota</taxon>
        <taxon>Agaricomycotina</taxon>
        <taxon>Agaricomycetes</taxon>
        <taxon>Agaricomycetidae</taxon>
        <taxon>Agaricales</taxon>
        <taxon>Agaricineae</taxon>
        <taxon>Psathyrellaceae</taxon>
        <taxon>Coprinopsis</taxon>
    </lineage>
</organism>
<gene>
    <name evidence="3" type="ORF">FA15DRAFT_742816</name>
</gene>
<proteinExistence type="predicted"/>
<protein>
    <recommendedName>
        <fullName evidence="2">Nephrocystin 3-like N-terminal domain-containing protein</fullName>
    </recommendedName>
</protein>
<sequence>MPLRDQEKGASLYIQLGNAAALPKDQTRQVDPWPVGMGKTAIAQTLGEMYEEENISAASLFFDRGDPERNRVAKLVPSLALQLAYSFHDLRPHIENAIYALPANNMVDGLDKCLGPVEGRHEHEQLLVLELLEMLLSSNVPPIILLSERTWKPSIYMLTPTWITTLNFSEDACGLVDIILDWFWICPIDLLRLPSGIGIGYLRCRAFLGAEAEYLNDGGADVRITENSETRAAAS</sequence>
<keyword evidence="1" id="KW-0677">Repeat</keyword>
<dbReference type="Pfam" id="PF24883">
    <property type="entry name" value="NPHP3_N"/>
    <property type="match status" value="1"/>
</dbReference>
<evidence type="ECO:0000256" key="1">
    <source>
        <dbReference type="ARBA" id="ARBA00022737"/>
    </source>
</evidence>